<dbReference type="GO" id="GO:0009307">
    <property type="term" value="P:DNA restriction-modification system"/>
    <property type="evidence" value="ECO:0007669"/>
    <property type="project" value="InterPro"/>
</dbReference>
<dbReference type="Gene3D" id="3.40.91.30">
    <property type="match status" value="1"/>
</dbReference>
<dbReference type="InterPro" id="IPR011335">
    <property type="entry name" value="Restrct_endonuc-II-like"/>
</dbReference>
<dbReference type="GO" id="GO:0009036">
    <property type="term" value="F:type II site-specific deoxyribonuclease activity"/>
    <property type="evidence" value="ECO:0007669"/>
    <property type="project" value="InterPro"/>
</dbReference>
<dbReference type="AlphaFoldDB" id="A0AAE3JBI5"/>
<comment type="caution">
    <text evidence="1">The sequence shown here is derived from an EMBL/GenBank/DDBJ whole genome shotgun (WGS) entry which is preliminary data.</text>
</comment>
<proteinExistence type="predicted"/>
<dbReference type="RefSeq" id="WP_373367888.1">
    <property type="nucleotide sequence ID" value="NZ_JAJEQM010000026.1"/>
</dbReference>
<dbReference type="EMBL" id="JAJEQM010000026">
    <property type="protein sequence ID" value="MCC2211780.1"/>
    <property type="molecule type" value="Genomic_DNA"/>
</dbReference>
<keyword evidence="2" id="KW-1185">Reference proteome</keyword>
<evidence type="ECO:0000313" key="2">
    <source>
        <dbReference type="Proteomes" id="UP001198242"/>
    </source>
</evidence>
<reference evidence="1 2" key="1">
    <citation type="submission" date="2021-10" db="EMBL/GenBank/DDBJ databases">
        <title>Anaerobic single-cell dispensing facilitates the cultivation of human gut bacteria.</title>
        <authorList>
            <person name="Afrizal A."/>
        </authorList>
    </citation>
    <scope>NUCLEOTIDE SEQUENCE [LARGE SCALE GENOMIC DNA]</scope>
    <source>
        <strain evidence="1 2">CLA-AA-H232</strain>
    </source>
</reference>
<organism evidence="1 2">
    <name type="scientific">Hominilimicola fabiformis</name>
    <dbReference type="NCBI Taxonomy" id="2885356"/>
    <lineage>
        <taxon>Bacteria</taxon>
        <taxon>Bacillati</taxon>
        <taxon>Bacillota</taxon>
        <taxon>Clostridia</taxon>
        <taxon>Eubacteriales</taxon>
        <taxon>Oscillospiraceae</taxon>
        <taxon>Hominilimicola</taxon>
    </lineage>
</organism>
<protein>
    <submittedName>
        <fullName evidence="1">Uncharacterized protein</fullName>
    </submittedName>
</protein>
<evidence type="ECO:0000313" key="1">
    <source>
        <dbReference type="EMBL" id="MCC2211780.1"/>
    </source>
</evidence>
<accession>A0AAE3JBI5</accession>
<dbReference type="Proteomes" id="UP001198242">
    <property type="component" value="Unassembled WGS sequence"/>
</dbReference>
<sequence>MLDFGHFIGIFKSQIERISRNKGINGTALAITNLLLCVEVYKVGRFTHEK</sequence>
<gene>
    <name evidence="1" type="ORF">LKE05_13420</name>
</gene>
<dbReference type="SUPFAM" id="SSF52980">
    <property type="entry name" value="Restriction endonuclease-like"/>
    <property type="match status" value="1"/>
</dbReference>
<name>A0AAE3JBI5_9FIRM</name>